<evidence type="ECO:0000256" key="3">
    <source>
        <dbReference type="ARBA" id="ARBA00022729"/>
    </source>
</evidence>
<dbReference type="GO" id="GO:0008889">
    <property type="term" value="F:glycerophosphodiester phosphodiesterase activity"/>
    <property type="evidence" value="ECO:0007669"/>
    <property type="project" value="UniProtKB-EC"/>
</dbReference>
<dbReference type="EMBL" id="VFQE01000001">
    <property type="protein sequence ID" value="TQN44350.1"/>
    <property type="molecule type" value="Genomic_DNA"/>
</dbReference>
<dbReference type="Gene3D" id="3.20.20.190">
    <property type="entry name" value="Phosphatidylinositol (PI) phosphodiesterase"/>
    <property type="match status" value="1"/>
</dbReference>
<gene>
    <name evidence="9" type="ORF">FHU33_3851</name>
</gene>
<proteinExistence type="inferred from homology"/>
<keyword evidence="3" id="KW-0732">Signal</keyword>
<evidence type="ECO:0000256" key="2">
    <source>
        <dbReference type="ARBA" id="ARBA00012247"/>
    </source>
</evidence>
<evidence type="ECO:0000259" key="8">
    <source>
        <dbReference type="PROSITE" id="PS51704"/>
    </source>
</evidence>
<dbReference type="Pfam" id="PF03009">
    <property type="entry name" value="GDPD"/>
    <property type="match status" value="1"/>
</dbReference>
<evidence type="ECO:0000256" key="6">
    <source>
        <dbReference type="ARBA" id="ARBA00047512"/>
    </source>
</evidence>
<dbReference type="PANTHER" id="PTHR43620:SF7">
    <property type="entry name" value="GLYCEROPHOSPHODIESTER PHOSPHODIESTERASE GDPD5-RELATED"/>
    <property type="match status" value="1"/>
</dbReference>
<dbReference type="RefSeq" id="WP_142026776.1">
    <property type="nucleotide sequence ID" value="NZ_VFQE01000001.1"/>
</dbReference>
<evidence type="ECO:0000256" key="5">
    <source>
        <dbReference type="ARBA" id="ARBA00022801"/>
    </source>
</evidence>
<dbReference type="GO" id="GO:0006629">
    <property type="term" value="P:lipid metabolic process"/>
    <property type="evidence" value="ECO:0007669"/>
    <property type="project" value="InterPro"/>
</dbReference>
<dbReference type="Proteomes" id="UP000319865">
    <property type="component" value="Unassembled WGS sequence"/>
</dbReference>
<keyword evidence="4" id="KW-0319">Glycerol metabolism</keyword>
<evidence type="ECO:0000256" key="7">
    <source>
        <dbReference type="SAM" id="MobiDB-lite"/>
    </source>
</evidence>
<evidence type="ECO:0000256" key="4">
    <source>
        <dbReference type="ARBA" id="ARBA00022798"/>
    </source>
</evidence>
<feature type="region of interest" description="Disordered" evidence="7">
    <location>
        <begin position="27"/>
        <end position="47"/>
    </location>
</feature>
<dbReference type="SUPFAM" id="SSF51695">
    <property type="entry name" value="PLC-like phosphodiesterases"/>
    <property type="match status" value="1"/>
</dbReference>
<reference evidence="9 10" key="1">
    <citation type="submission" date="2019-06" db="EMBL/GenBank/DDBJ databases">
        <title>Sequencing the genomes of 1000 actinobacteria strains.</title>
        <authorList>
            <person name="Klenk H.-P."/>
        </authorList>
    </citation>
    <scope>NUCLEOTIDE SEQUENCE [LARGE SCALE GENOMIC DNA]</scope>
    <source>
        <strain evidence="9 10">DSM 46837</strain>
    </source>
</reference>
<evidence type="ECO:0000313" key="10">
    <source>
        <dbReference type="Proteomes" id="UP000319865"/>
    </source>
</evidence>
<protein>
    <recommendedName>
        <fullName evidence="2">glycerophosphodiester phosphodiesterase</fullName>
        <ecNumber evidence="2">3.1.4.46</ecNumber>
    </recommendedName>
</protein>
<name>A0A543PJU5_9ACTN</name>
<organism evidence="9 10">
    <name type="scientific">Blastococcus colisei</name>
    <dbReference type="NCBI Taxonomy" id="1564162"/>
    <lineage>
        <taxon>Bacteria</taxon>
        <taxon>Bacillati</taxon>
        <taxon>Actinomycetota</taxon>
        <taxon>Actinomycetes</taxon>
        <taxon>Geodermatophilales</taxon>
        <taxon>Geodermatophilaceae</taxon>
        <taxon>Blastococcus</taxon>
    </lineage>
</organism>
<comment type="catalytic activity">
    <reaction evidence="6">
        <text>a sn-glycero-3-phosphodiester + H2O = an alcohol + sn-glycerol 3-phosphate + H(+)</text>
        <dbReference type="Rhea" id="RHEA:12969"/>
        <dbReference type="ChEBI" id="CHEBI:15377"/>
        <dbReference type="ChEBI" id="CHEBI:15378"/>
        <dbReference type="ChEBI" id="CHEBI:30879"/>
        <dbReference type="ChEBI" id="CHEBI:57597"/>
        <dbReference type="ChEBI" id="CHEBI:83408"/>
        <dbReference type="EC" id="3.1.4.46"/>
    </reaction>
</comment>
<dbReference type="PANTHER" id="PTHR43620">
    <property type="entry name" value="GLYCEROPHOSPHORYL DIESTER PHOSPHODIESTERASE"/>
    <property type="match status" value="1"/>
</dbReference>
<evidence type="ECO:0000256" key="1">
    <source>
        <dbReference type="ARBA" id="ARBA00007277"/>
    </source>
</evidence>
<dbReference type="GO" id="GO:0006071">
    <property type="term" value="P:glycerol metabolic process"/>
    <property type="evidence" value="ECO:0007669"/>
    <property type="project" value="UniProtKB-KW"/>
</dbReference>
<comment type="caution">
    <text evidence="9">The sequence shown here is derived from an EMBL/GenBank/DDBJ whole genome shotgun (WGS) entry which is preliminary data.</text>
</comment>
<dbReference type="InterPro" id="IPR030395">
    <property type="entry name" value="GP_PDE_dom"/>
</dbReference>
<evidence type="ECO:0000313" key="9">
    <source>
        <dbReference type="EMBL" id="TQN44350.1"/>
    </source>
</evidence>
<keyword evidence="5" id="KW-0378">Hydrolase</keyword>
<accession>A0A543PJU5</accession>
<dbReference type="OrthoDB" id="9758957at2"/>
<comment type="similarity">
    <text evidence="1">Belongs to the glycerophosphoryl diester phosphodiesterase family.</text>
</comment>
<dbReference type="EC" id="3.1.4.46" evidence="2"/>
<sequence length="393" mass="41552">MSQVRPSRLLLAVVVVTPVLVIGTLSSAPPSEGAPGPHVSTPAAAPEEPAAAPPLLVIGHRGASGYRPENTLAAYELAVHMGADYIETDLVPTADGALVARHENELTGTTDVAEHPEFAARRTTKSINGVAVTGWFTEDFTLAELRTLRAVERLPDLREENALYDGLFLVPTFGEVLELRETLSRTTGREIGVYVELKHPSYFDGIGRSLQEPLLAALGSAGLDAPGSPVVVASFETTALRELHAEAADVPLMQLVAGGGAPYDLVMAGDPRTYADLATPEGLAVLAEYADVVGPDKGWVIADPGDGRPAVPTSFVADAHAAGLLVHVWTFRNENASLPADLREGVRPEDFGQAITEQLRFWEAGVDGLIVDHADTGDLARDLFLARAEDAVA</sequence>
<dbReference type="InterPro" id="IPR017946">
    <property type="entry name" value="PLC-like_Pdiesterase_TIM-brl"/>
</dbReference>
<keyword evidence="10" id="KW-1185">Reference proteome</keyword>
<feature type="domain" description="GP-PDE" evidence="8">
    <location>
        <begin position="55"/>
        <end position="381"/>
    </location>
</feature>
<dbReference type="AlphaFoldDB" id="A0A543PJU5"/>
<dbReference type="GO" id="GO:0042597">
    <property type="term" value="C:periplasmic space"/>
    <property type="evidence" value="ECO:0007669"/>
    <property type="project" value="TreeGrafter"/>
</dbReference>
<dbReference type="PROSITE" id="PS51704">
    <property type="entry name" value="GP_PDE"/>
    <property type="match status" value="1"/>
</dbReference>